<evidence type="ECO:0000256" key="18">
    <source>
        <dbReference type="SAM" id="MobiDB-lite"/>
    </source>
</evidence>
<comment type="catalytic activity">
    <reaction evidence="1">
        <text>S-ubiquitinyl-[E2 ubiquitin-conjugating enzyme]-L-cysteine + [acceptor protein]-L-lysine = [E2 ubiquitin-conjugating enzyme]-L-cysteine + N(6)-ubiquitinyl-[acceptor protein]-L-lysine.</text>
        <dbReference type="EC" id="2.3.2.27"/>
    </reaction>
</comment>
<dbReference type="EMBL" id="CAJNOC010001558">
    <property type="protein sequence ID" value="CAF0874459.1"/>
    <property type="molecule type" value="Genomic_DNA"/>
</dbReference>
<dbReference type="Pfam" id="PF13639">
    <property type="entry name" value="zf-RING_2"/>
    <property type="match status" value="1"/>
</dbReference>
<comment type="caution">
    <text evidence="20">The sequence shown here is derived from an EMBL/GenBank/DDBJ whole genome shotgun (WGS) entry which is preliminary data.</text>
</comment>
<dbReference type="OrthoDB" id="5600418at2759"/>
<dbReference type="CDD" id="cd16450">
    <property type="entry name" value="mRING-C3HGC3_RFWD3"/>
    <property type="match status" value="1"/>
</dbReference>
<dbReference type="GO" id="GO:0008270">
    <property type="term" value="F:zinc ion binding"/>
    <property type="evidence" value="ECO:0007669"/>
    <property type="project" value="UniProtKB-KW"/>
</dbReference>
<dbReference type="InterPro" id="IPR056527">
    <property type="entry name" value="WD40_RFWD3"/>
</dbReference>
<protein>
    <recommendedName>
        <fullName evidence="5">RING-type E3 ubiquitin transferase</fullName>
        <ecNumber evidence="5">2.3.2.27</ecNumber>
    </recommendedName>
</protein>
<comment type="subcellular location">
    <subcellularLocation>
        <location evidence="3">Cytoplasm</location>
    </subcellularLocation>
    <subcellularLocation>
        <location evidence="2">Nucleus</location>
        <location evidence="2">PML body</location>
    </subcellularLocation>
</comment>
<keyword evidence="17" id="KW-0175">Coiled coil</keyword>
<evidence type="ECO:0000256" key="12">
    <source>
        <dbReference type="ARBA" id="ARBA00022786"/>
    </source>
</evidence>
<feature type="compositionally biased region" description="Basic and acidic residues" evidence="18">
    <location>
        <begin position="74"/>
        <end position="83"/>
    </location>
</feature>
<evidence type="ECO:0000256" key="14">
    <source>
        <dbReference type="ARBA" id="ARBA00023204"/>
    </source>
</evidence>
<dbReference type="InterPro" id="IPR037381">
    <property type="entry name" value="RFWD3"/>
</dbReference>
<keyword evidence="13" id="KW-0862">Zinc</keyword>
<feature type="region of interest" description="Disordered" evidence="18">
    <location>
        <begin position="72"/>
        <end position="91"/>
    </location>
</feature>
<evidence type="ECO:0000256" key="2">
    <source>
        <dbReference type="ARBA" id="ARBA00004322"/>
    </source>
</evidence>
<evidence type="ECO:0000256" key="3">
    <source>
        <dbReference type="ARBA" id="ARBA00004496"/>
    </source>
</evidence>
<keyword evidence="15" id="KW-0539">Nucleus</keyword>
<reference evidence="20" key="1">
    <citation type="submission" date="2021-02" db="EMBL/GenBank/DDBJ databases">
        <authorList>
            <person name="Nowell W R."/>
        </authorList>
    </citation>
    <scope>NUCLEOTIDE SEQUENCE</scope>
    <source>
        <strain evidence="20">Ploen Becks lab</strain>
    </source>
</reference>
<dbReference type="InterPro" id="IPR015943">
    <property type="entry name" value="WD40/YVTN_repeat-like_dom_sf"/>
</dbReference>
<evidence type="ECO:0000256" key="6">
    <source>
        <dbReference type="ARBA" id="ARBA00022490"/>
    </source>
</evidence>
<evidence type="ECO:0000256" key="7">
    <source>
        <dbReference type="ARBA" id="ARBA00022574"/>
    </source>
</evidence>
<evidence type="ECO:0000259" key="19">
    <source>
        <dbReference type="PROSITE" id="PS50089"/>
    </source>
</evidence>
<keyword evidence="6" id="KW-0963">Cytoplasm</keyword>
<evidence type="ECO:0000256" key="4">
    <source>
        <dbReference type="ARBA" id="ARBA00004906"/>
    </source>
</evidence>
<keyword evidence="21" id="KW-1185">Reference proteome</keyword>
<evidence type="ECO:0000256" key="10">
    <source>
        <dbReference type="ARBA" id="ARBA00022763"/>
    </source>
</evidence>
<evidence type="ECO:0000256" key="8">
    <source>
        <dbReference type="ARBA" id="ARBA00022679"/>
    </source>
</evidence>
<evidence type="ECO:0000256" key="15">
    <source>
        <dbReference type="ARBA" id="ARBA00023242"/>
    </source>
</evidence>
<dbReference type="InterPro" id="IPR013083">
    <property type="entry name" value="Znf_RING/FYVE/PHD"/>
</dbReference>
<dbReference type="InterPro" id="IPR036322">
    <property type="entry name" value="WD40_repeat_dom_sf"/>
</dbReference>
<dbReference type="Gene3D" id="2.130.10.10">
    <property type="entry name" value="YVTN repeat-like/Quinoprotein amine dehydrogenase"/>
    <property type="match status" value="1"/>
</dbReference>
<dbReference type="PANTHER" id="PTHR16047:SF7">
    <property type="entry name" value="E3 UBIQUITIN-PROTEIN LIGASE RFWD3"/>
    <property type="match status" value="1"/>
</dbReference>
<dbReference type="GO" id="GO:0005737">
    <property type="term" value="C:cytoplasm"/>
    <property type="evidence" value="ECO:0007669"/>
    <property type="project" value="UniProtKB-SubCell"/>
</dbReference>
<evidence type="ECO:0000256" key="9">
    <source>
        <dbReference type="ARBA" id="ARBA00022737"/>
    </source>
</evidence>
<dbReference type="InterPro" id="IPR001680">
    <property type="entry name" value="WD40_rpt"/>
</dbReference>
<comment type="pathway">
    <text evidence="4">Protein modification; protein ubiquitination.</text>
</comment>
<keyword evidence="11 16" id="KW-0863">Zinc-finger</keyword>
<dbReference type="InterPro" id="IPR001841">
    <property type="entry name" value="Znf_RING"/>
</dbReference>
<sequence length="574" mass="65505">MSLFTFGQNFGNILSNATNNSNIMANNSDTIDLTANRNEVVEIGPSDEEDERDDDDDSYMAFRAKIPRLNSDSNLKESKNDKENENDDAGDEETCSICLEPWTNSGIHRLVCLKCGHLFGEGCIERWLKTNPKCPQCNRPSKRSDIRRIYARALKVIDTAELDKALKDLEDERQLRKKCEIETSEIKLRFQIVRDELSILQQKYNILQEKYNSGNFEGSSSNFQKSILSNDCSNSMSFNLEKMIQLTDNVNGGCRVLSFSARNLAILASQPSNTPMFPGFGIKKINFLDYKLSQYVPIHSKLIRDMSLCTQYDDETLLTCSLDKTIKLTNITSNRPIHSYECAHPIWSCCFNLENPFYFYAGLANGQVLLFDRRKIDTHVQILNSDQNTFSPVCNLNYVPRNDNFRKPGVLISQLDKVSFYETQSSCEEYKCHSLLLESNIMSCSLEPSSGHILVSTRPTQKHPNVRHLVYELLKSNNTESENAYALNHIQTYKGSNIQKMLARSKLFCFNSQLYATVPCEASKSAVVWNVSTGETCCKLNNQNDILDICPFQYKDQSYVSTLTDKQLRIFRKN</sequence>
<dbReference type="EC" id="2.3.2.27" evidence="5"/>
<proteinExistence type="predicted"/>
<keyword evidence="14" id="KW-0234">DNA repair</keyword>
<keyword evidence="10" id="KW-0227">DNA damage</keyword>
<keyword evidence="8" id="KW-0808">Transferase</keyword>
<dbReference type="SMART" id="SM00320">
    <property type="entry name" value="WD40"/>
    <property type="match status" value="3"/>
</dbReference>
<accession>A0A813Y3E3</accession>
<keyword evidence="12" id="KW-0833">Ubl conjugation pathway</keyword>
<dbReference type="Proteomes" id="UP000663879">
    <property type="component" value="Unassembled WGS sequence"/>
</dbReference>
<dbReference type="SUPFAM" id="SSF57850">
    <property type="entry name" value="RING/U-box"/>
    <property type="match status" value="1"/>
</dbReference>
<evidence type="ECO:0000256" key="1">
    <source>
        <dbReference type="ARBA" id="ARBA00000900"/>
    </source>
</evidence>
<dbReference type="Gene3D" id="3.30.40.10">
    <property type="entry name" value="Zinc/RING finger domain, C3HC4 (zinc finger)"/>
    <property type="match status" value="1"/>
</dbReference>
<keyword evidence="7" id="KW-0853">WD repeat</keyword>
<keyword evidence="11 16" id="KW-0479">Metal-binding</keyword>
<dbReference type="Pfam" id="PF23419">
    <property type="entry name" value="WD40_RFWD3"/>
    <property type="match status" value="1"/>
</dbReference>
<gene>
    <name evidence="20" type="ORF">OXX778_LOCUS10097</name>
</gene>
<dbReference type="GO" id="GO:0016567">
    <property type="term" value="P:protein ubiquitination"/>
    <property type="evidence" value="ECO:0007669"/>
    <property type="project" value="InterPro"/>
</dbReference>
<keyword evidence="9" id="KW-0677">Repeat</keyword>
<evidence type="ECO:0000256" key="16">
    <source>
        <dbReference type="PROSITE-ProRule" id="PRU00175"/>
    </source>
</evidence>
<evidence type="ECO:0000256" key="11">
    <source>
        <dbReference type="ARBA" id="ARBA00022771"/>
    </source>
</evidence>
<feature type="domain" description="RING-type" evidence="19">
    <location>
        <begin position="95"/>
        <end position="138"/>
    </location>
</feature>
<organism evidence="20 21">
    <name type="scientific">Brachionus calyciflorus</name>
    <dbReference type="NCBI Taxonomy" id="104777"/>
    <lineage>
        <taxon>Eukaryota</taxon>
        <taxon>Metazoa</taxon>
        <taxon>Spiralia</taxon>
        <taxon>Gnathifera</taxon>
        <taxon>Rotifera</taxon>
        <taxon>Eurotatoria</taxon>
        <taxon>Monogononta</taxon>
        <taxon>Pseudotrocha</taxon>
        <taxon>Ploima</taxon>
        <taxon>Brachionidae</taxon>
        <taxon>Brachionus</taxon>
    </lineage>
</organism>
<evidence type="ECO:0000256" key="17">
    <source>
        <dbReference type="SAM" id="Coils"/>
    </source>
</evidence>
<evidence type="ECO:0000256" key="13">
    <source>
        <dbReference type="ARBA" id="ARBA00022833"/>
    </source>
</evidence>
<dbReference type="SMART" id="SM00184">
    <property type="entry name" value="RING"/>
    <property type="match status" value="1"/>
</dbReference>
<dbReference type="SUPFAM" id="SSF50978">
    <property type="entry name" value="WD40 repeat-like"/>
    <property type="match status" value="1"/>
</dbReference>
<dbReference type="PANTHER" id="PTHR16047">
    <property type="entry name" value="RFWD3 PROTEIN"/>
    <property type="match status" value="1"/>
</dbReference>
<name>A0A813Y3E3_9BILA</name>
<dbReference type="GO" id="GO:0061630">
    <property type="term" value="F:ubiquitin protein ligase activity"/>
    <property type="evidence" value="ECO:0007669"/>
    <property type="project" value="UniProtKB-EC"/>
</dbReference>
<dbReference type="GO" id="GO:0036297">
    <property type="term" value="P:interstrand cross-link repair"/>
    <property type="evidence" value="ECO:0007669"/>
    <property type="project" value="InterPro"/>
</dbReference>
<evidence type="ECO:0000313" key="21">
    <source>
        <dbReference type="Proteomes" id="UP000663879"/>
    </source>
</evidence>
<dbReference type="PROSITE" id="PS50089">
    <property type="entry name" value="ZF_RING_2"/>
    <property type="match status" value="1"/>
</dbReference>
<evidence type="ECO:0000313" key="20">
    <source>
        <dbReference type="EMBL" id="CAF0874459.1"/>
    </source>
</evidence>
<evidence type="ECO:0000256" key="5">
    <source>
        <dbReference type="ARBA" id="ARBA00012483"/>
    </source>
</evidence>
<feature type="coiled-coil region" evidence="17">
    <location>
        <begin position="162"/>
        <end position="210"/>
    </location>
</feature>
<dbReference type="GO" id="GO:0016605">
    <property type="term" value="C:PML body"/>
    <property type="evidence" value="ECO:0007669"/>
    <property type="project" value="UniProtKB-SubCell"/>
</dbReference>
<dbReference type="AlphaFoldDB" id="A0A813Y3E3"/>